<dbReference type="InterPro" id="IPR001613">
    <property type="entry name" value="Flavin_amine_oxidase"/>
</dbReference>
<dbReference type="SUPFAM" id="SSF54373">
    <property type="entry name" value="FAD-linked reductases, C-terminal domain"/>
    <property type="match status" value="1"/>
</dbReference>
<comment type="catalytic activity">
    <reaction evidence="1">
        <text>coproporphyrinogen III + 3 O2 = coproporphyrin III + 3 H2O2</text>
        <dbReference type="Rhea" id="RHEA:43436"/>
        <dbReference type="ChEBI" id="CHEBI:15379"/>
        <dbReference type="ChEBI" id="CHEBI:16240"/>
        <dbReference type="ChEBI" id="CHEBI:57309"/>
        <dbReference type="ChEBI" id="CHEBI:131725"/>
        <dbReference type="EC" id="1.3.3.15"/>
    </reaction>
    <physiologicalReaction direction="left-to-right" evidence="1">
        <dbReference type="Rhea" id="RHEA:43437"/>
    </physiologicalReaction>
</comment>
<evidence type="ECO:0000256" key="3">
    <source>
        <dbReference type="ARBA" id="ARBA00002185"/>
    </source>
</evidence>
<dbReference type="AlphaFoldDB" id="A0A9W6GB63"/>
<reference evidence="14" key="1">
    <citation type="submission" date="2022-12" db="EMBL/GenBank/DDBJ databases">
        <title>Reference genome sequencing for broad-spectrum identification of bacterial and archaeal isolates by mass spectrometry.</title>
        <authorList>
            <person name="Sekiguchi Y."/>
            <person name="Tourlousse D.M."/>
        </authorList>
    </citation>
    <scope>NUCLEOTIDE SEQUENCE</scope>
    <source>
        <strain evidence="14">LLR39Z86</strain>
    </source>
</reference>
<evidence type="ECO:0000256" key="7">
    <source>
        <dbReference type="ARBA" id="ARBA00019046"/>
    </source>
</evidence>
<evidence type="ECO:0000256" key="5">
    <source>
        <dbReference type="ARBA" id="ARBA00008310"/>
    </source>
</evidence>
<dbReference type="Pfam" id="PF01593">
    <property type="entry name" value="Amino_oxidase"/>
    <property type="match status" value="1"/>
</dbReference>
<dbReference type="PANTHER" id="PTHR42923:SF3">
    <property type="entry name" value="PROTOPORPHYRINOGEN OXIDASE"/>
    <property type="match status" value="1"/>
</dbReference>
<feature type="domain" description="Amine oxidase" evidence="13">
    <location>
        <begin position="22"/>
        <end position="458"/>
    </location>
</feature>
<keyword evidence="10" id="KW-0560">Oxidoreductase</keyword>
<dbReference type="GO" id="GO:0006783">
    <property type="term" value="P:heme biosynthetic process"/>
    <property type="evidence" value="ECO:0007669"/>
    <property type="project" value="UniProtKB-KW"/>
</dbReference>
<dbReference type="EC" id="1.3.3.15" evidence="6"/>
<dbReference type="SUPFAM" id="SSF51905">
    <property type="entry name" value="FAD/NAD(P)-binding domain"/>
    <property type="match status" value="1"/>
</dbReference>
<accession>A0A9W6GB63</accession>
<comment type="function">
    <text evidence="3">Involved in coproporphyrin-dependent heme b biosynthesis. Catalyzes the oxidation of coproporphyrinogen III to coproporphyrin III.</text>
</comment>
<gene>
    <name evidence="14" type="primary">hemY</name>
    <name evidence="14" type="ORF">GALLR39Z86_46450</name>
</gene>
<dbReference type="InterPro" id="IPR002937">
    <property type="entry name" value="Amino_oxidase"/>
</dbReference>
<protein>
    <recommendedName>
        <fullName evidence="7">Coproporphyrinogen III oxidase</fullName>
        <ecNumber evidence="6">1.3.3.15</ecNumber>
    </recommendedName>
</protein>
<evidence type="ECO:0000256" key="12">
    <source>
        <dbReference type="PIRSR" id="PIRSR601613-1"/>
    </source>
</evidence>
<keyword evidence="8" id="KW-0285">Flavoprotein</keyword>
<dbReference type="Gene3D" id="3.90.660.20">
    <property type="entry name" value="Protoporphyrinogen oxidase, mitochondrial, domain 2"/>
    <property type="match status" value="1"/>
</dbReference>
<keyword evidence="11" id="KW-0350">Heme biosynthesis</keyword>
<evidence type="ECO:0000256" key="11">
    <source>
        <dbReference type="ARBA" id="ARBA00023133"/>
    </source>
</evidence>
<comment type="pathway">
    <text evidence="4">Porphyrin-containing compound metabolism; protoheme biosynthesis.</text>
</comment>
<comment type="caution">
    <text evidence="14">The sequence shown here is derived from an EMBL/GenBank/DDBJ whole genome shotgun (WGS) entry which is preliminary data.</text>
</comment>
<name>A0A9W6GB63_9ACTN</name>
<dbReference type="PANTHER" id="PTHR42923">
    <property type="entry name" value="PROTOPORPHYRINOGEN OXIDASE"/>
    <property type="match status" value="1"/>
</dbReference>
<feature type="binding site" evidence="12">
    <location>
        <position position="23"/>
    </location>
    <ligand>
        <name>FAD</name>
        <dbReference type="ChEBI" id="CHEBI:57692"/>
    </ligand>
</feature>
<comment type="cofactor">
    <cofactor evidence="2">
        <name>FAD</name>
        <dbReference type="ChEBI" id="CHEBI:57692"/>
    </cofactor>
</comment>
<dbReference type="EMBL" id="BSDT01000001">
    <property type="protein sequence ID" value="GLI44795.1"/>
    <property type="molecule type" value="Genomic_DNA"/>
</dbReference>
<evidence type="ECO:0000313" key="15">
    <source>
        <dbReference type="Proteomes" id="UP001144313"/>
    </source>
</evidence>
<dbReference type="Gene3D" id="3.50.50.60">
    <property type="entry name" value="FAD/NAD(P)-binding domain"/>
    <property type="match status" value="1"/>
</dbReference>
<evidence type="ECO:0000256" key="1">
    <source>
        <dbReference type="ARBA" id="ARBA00001755"/>
    </source>
</evidence>
<evidence type="ECO:0000256" key="9">
    <source>
        <dbReference type="ARBA" id="ARBA00022827"/>
    </source>
</evidence>
<dbReference type="InterPro" id="IPR050464">
    <property type="entry name" value="Zeta_carotene_desat/Oxidored"/>
</dbReference>
<keyword evidence="9" id="KW-0274">FAD</keyword>
<dbReference type="NCBIfam" id="TIGR00562">
    <property type="entry name" value="proto_IX_ox"/>
    <property type="match status" value="1"/>
</dbReference>
<proteinExistence type="inferred from homology"/>
<evidence type="ECO:0000256" key="10">
    <source>
        <dbReference type="ARBA" id="ARBA00023002"/>
    </source>
</evidence>
<evidence type="ECO:0000256" key="2">
    <source>
        <dbReference type="ARBA" id="ARBA00001974"/>
    </source>
</evidence>
<sequence length="467" mass="48574">MTPARVTGTPGRTRVLIVGGGITGLAAAHRLRERLGPDAEIIVAEQAMRLGGKIHTVDFAGRPVETGAESLLAARPEAIGLAEAVGLGDAIVYPSDAKPALSLGGELLDFPAGHMMGIPGDPADVAAIANAKERPDNGLPILEPGADMSVGALVRSRLGDEVLDRLVAPMLGGVYAGDVDRLSVRAVMPQLAAALERHARLTDAVNEIKRPPSDGPRKPVFATVDGGLERLVTATSASARAEIRLGMTVRELRQTPYGWEVIAGPVPDPIKIKADAVILAVPASPAAVLLRAVEPQAAAALSGVAYASVALAAFAFDRVDLPERSGFLTPASEGKTVKAATFASKKWPHLGRRRQIVRVSMGRLGEEALLQYDDPTLAKTALRELGEHLGMRLPDPVEQRVDRWGGALPQYTPGHDARIAAAREALGVHRNIAIAGAAVDGVGIAACIASGQRAADTIAATVVAADR</sequence>
<keyword evidence="15" id="KW-1185">Reference proteome</keyword>
<evidence type="ECO:0000256" key="4">
    <source>
        <dbReference type="ARBA" id="ARBA00004744"/>
    </source>
</evidence>
<comment type="similarity">
    <text evidence="5">Belongs to the protoporphyrinogen/coproporphyrinogen oxidase family. Coproporphyrinogen III oxidase subfamily.</text>
</comment>
<evidence type="ECO:0000256" key="6">
    <source>
        <dbReference type="ARBA" id="ARBA00012402"/>
    </source>
</evidence>
<dbReference type="InterPro" id="IPR036188">
    <property type="entry name" value="FAD/NAD-bd_sf"/>
</dbReference>
<evidence type="ECO:0000259" key="13">
    <source>
        <dbReference type="Pfam" id="PF01593"/>
    </source>
</evidence>
<dbReference type="PRINTS" id="PR00757">
    <property type="entry name" value="AMINEOXDASEF"/>
</dbReference>
<evidence type="ECO:0000313" key="14">
    <source>
        <dbReference type="EMBL" id="GLI44795.1"/>
    </source>
</evidence>
<dbReference type="Gene3D" id="1.10.3110.10">
    <property type="entry name" value="protoporphyrinogen ix oxidase, domain 3"/>
    <property type="match status" value="1"/>
</dbReference>
<organism evidence="14 15">
    <name type="scientific">Glycomyces algeriensis</name>
    <dbReference type="NCBI Taxonomy" id="256037"/>
    <lineage>
        <taxon>Bacteria</taxon>
        <taxon>Bacillati</taxon>
        <taxon>Actinomycetota</taxon>
        <taxon>Actinomycetes</taxon>
        <taxon>Glycomycetales</taxon>
        <taxon>Glycomycetaceae</taxon>
        <taxon>Glycomyces</taxon>
    </lineage>
</organism>
<dbReference type="Proteomes" id="UP001144313">
    <property type="component" value="Unassembled WGS sequence"/>
</dbReference>
<dbReference type="InterPro" id="IPR004572">
    <property type="entry name" value="Protoporphyrinogen_oxidase"/>
</dbReference>
<evidence type="ECO:0000256" key="8">
    <source>
        <dbReference type="ARBA" id="ARBA00022630"/>
    </source>
</evidence>
<dbReference type="GO" id="GO:0004729">
    <property type="term" value="F:oxygen-dependent protoporphyrinogen oxidase activity"/>
    <property type="evidence" value="ECO:0007669"/>
    <property type="project" value="InterPro"/>
</dbReference>